<accession>A0ABW2AGQ5</accession>
<dbReference type="GO" id="GO:0016740">
    <property type="term" value="F:transferase activity"/>
    <property type="evidence" value="ECO:0007669"/>
    <property type="project" value="UniProtKB-KW"/>
</dbReference>
<feature type="domain" description="Bacterial sugar transferase" evidence="2">
    <location>
        <begin position="31"/>
        <end position="143"/>
    </location>
</feature>
<organism evidence="3 4">
    <name type="scientific">Flexivirga alba</name>
    <dbReference type="NCBI Taxonomy" id="702742"/>
    <lineage>
        <taxon>Bacteria</taxon>
        <taxon>Bacillati</taxon>
        <taxon>Actinomycetota</taxon>
        <taxon>Actinomycetes</taxon>
        <taxon>Micrococcales</taxon>
        <taxon>Dermacoccaceae</taxon>
        <taxon>Flexivirga</taxon>
    </lineage>
</organism>
<dbReference type="EC" id="2.7.8.-" evidence="3"/>
<evidence type="ECO:0000313" key="3">
    <source>
        <dbReference type="EMBL" id="MFC6705749.1"/>
    </source>
</evidence>
<comment type="caution">
    <text evidence="3">The sequence shown here is derived from an EMBL/GenBank/DDBJ whole genome shotgun (WGS) entry which is preliminary data.</text>
</comment>
<dbReference type="Proteomes" id="UP001596298">
    <property type="component" value="Unassembled WGS sequence"/>
</dbReference>
<name>A0ABW2AGQ5_9MICO</name>
<dbReference type="InterPro" id="IPR003362">
    <property type="entry name" value="Bact_transf"/>
</dbReference>
<evidence type="ECO:0000256" key="1">
    <source>
        <dbReference type="ARBA" id="ARBA00006464"/>
    </source>
</evidence>
<dbReference type="PANTHER" id="PTHR30576">
    <property type="entry name" value="COLANIC BIOSYNTHESIS UDP-GLUCOSE LIPID CARRIER TRANSFERASE"/>
    <property type="match status" value="1"/>
</dbReference>
<gene>
    <name evidence="3" type="ORF">ACFQDH_10840</name>
</gene>
<dbReference type="Pfam" id="PF02397">
    <property type="entry name" value="Bac_transf"/>
    <property type="match status" value="1"/>
</dbReference>
<comment type="similarity">
    <text evidence="1">Belongs to the bacterial sugar transferase family.</text>
</comment>
<dbReference type="RefSeq" id="WP_382401164.1">
    <property type="nucleotide sequence ID" value="NZ_JBHSWH010000001.1"/>
</dbReference>
<protein>
    <submittedName>
        <fullName evidence="3">Sugar transferase</fullName>
        <ecNumber evidence="3">2.7.8.-</ecNumber>
    </submittedName>
</protein>
<keyword evidence="4" id="KW-1185">Reference proteome</keyword>
<evidence type="ECO:0000313" key="4">
    <source>
        <dbReference type="Proteomes" id="UP001596298"/>
    </source>
</evidence>
<evidence type="ECO:0000259" key="2">
    <source>
        <dbReference type="Pfam" id="PF02397"/>
    </source>
</evidence>
<proteinExistence type="inferred from homology"/>
<dbReference type="PANTHER" id="PTHR30576:SF0">
    <property type="entry name" value="UNDECAPRENYL-PHOSPHATE N-ACETYLGALACTOSAMINYL 1-PHOSPHATE TRANSFERASE-RELATED"/>
    <property type="match status" value="1"/>
</dbReference>
<reference evidence="4" key="1">
    <citation type="journal article" date="2019" name="Int. J. Syst. Evol. Microbiol.">
        <title>The Global Catalogue of Microorganisms (GCM) 10K type strain sequencing project: providing services to taxonomists for standard genome sequencing and annotation.</title>
        <authorList>
            <consortium name="The Broad Institute Genomics Platform"/>
            <consortium name="The Broad Institute Genome Sequencing Center for Infectious Disease"/>
            <person name="Wu L."/>
            <person name="Ma J."/>
        </authorList>
    </citation>
    <scope>NUCLEOTIDE SEQUENCE [LARGE SCALE GENOMIC DNA]</scope>
    <source>
        <strain evidence="4">CCUG 58127</strain>
    </source>
</reference>
<keyword evidence="3" id="KW-0808">Transferase</keyword>
<dbReference type="EMBL" id="JBHSWH010000001">
    <property type="protein sequence ID" value="MFC6705749.1"/>
    <property type="molecule type" value="Genomic_DNA"/>
</dbReference>
<sequence length="152" mass="16731">MREFARFLQHDDRADRSGDLRGAEVPPLTSKRCFDIAAASIGLLITAPVSVVAGIATRMSSPGPALFVQTRIGLDGREIKVHKFRTMRVGSPGPMITEGRDPRITSTGAILRRTKVDELPQLWDVLLGSMSIVGPRPEVREYVDQWPPPCAR</sequence>